<evidence type="ECO:0000256" key="1">
    <source>
        <dbReference type="SAM" id="MobiDB-lite"/>
    </source>
</evidence>
<dbReference type="Proteomes" id="UP000008022">
    <property type="component" value="Unassembled WGS sequence"/>
</dbReference>
<protein>
    <submittedName>
        <fullName evidence="2">Uncharacterized protein</fullName>
    </submittedName>
</protein>
<organism evidence="2 3">
    <name type="scientific">Oryza rufipogon</name>
    <name type="common">Brownbeard rice</name>
    <name type="synonym">Asian wild rice</name>
    <dbReference type="NCBI Taxonomy" id="4529"/>
    <lineage>
        <taxon>Eukaryota</taxon>
        <taxon>Viridiplantae</taxon>
        <taxon>Streptophyta</taxon>
        <taxon>Embryophyta</taxon>
        <taxon>Tracheophyta</taxon>
        <taxon>Spermatophyta</taxon>
        <taxon>Magnoliopsida</taxon>
        <taxon>Liliopsida</taxon>
        <taxon>Poales</taxon>
        <taxon>Poaceae</taxon>
        <taxon>BOP clade</taxon>
        <taxon>Oryzoideae</taxon>
        <taxon>Oryzeae</taxon>
        <taxon>Oryzinae</taxon>
        <taxon>Oryza</taxon>
    </lineage>
</organism>
<evidence type="ECO:0000313" key="3">
    <source>
        <dbReference type="Proteomes" id="UP000008022"/>
    </source>
</evidence>
<feature type="region of interest" description="Disordered" evidence="1">
    <location>
        <begin position="26"/>
        <end position="104"/>
    </location>
</feature>
<sequence>MRNAAAARPKPEQGFHLEIYGGKWESAMTTHSRRETARRRRHRTGQRHGKAFASVYTLPTQAPPHRRPHNSPRRLTSSQPSMQPTITHTPLLHRPEPAKAAKGPVVETRLATVATSARSPAAPPPRPVGAAGGCHRSAPWIIWDFHIERNIILPPDFVRSDIGGGGAASPAKEVYCSGYAGGLQQEILCWESRRTETARQDQRQVEDAAASD</sequence>
<dbReference type="EnsemblPlants" id="ORUFI12G19890.1">
    <property type="protein sequence ID" value="ORUFI12G19890.1"/>
    <property type="gene ID" value="ORUFI12G19890"/>
</dbReference>
<dbReference type="HOGENOM" id="CLU_1301462_0_0_1"/>
<feature type="compositionally biased region" description="Polar residues" evidence="1">
    <location>
        <begin position="75"/>
        <end position="88"/>
    </location>
</feature>
<accession>A0A0E0RJL6</accession>
<proteinExistence type="predicted"/>
<reference evidence="2" key="2">
    <citation type="submission" date="2015-06" db="UniProtKB">
        <authorList>
            <consortium name="EnsemblPlants"/>
        </authorList>
    </citation>
    <scope>IDENTIFICATION</scope>
</reference>
<dbReference type="Gramene" id="ORUFI12G19890.1">
    <property type="protein sequence ID" value="ORUFI12G19890.1"/>
    <property type="gene ID" value="ORUFI12G19890"/>
</dbReference>
<dbReference type="AlphaFoldDB" id="A0A0E0RJL6"/>
<evidence type="ECO:0000313" key="2">
    <source>
        <dbReference type="EnsemblPlants" id="ORUFI12G19890.1"/>
    </source>
</evidence>
<feature type="compositionally biased region" description="Basic residues" evidence="1">
    <location>
        <begin position="36"/>
        <end position="50"/>
    </location>
</feature>
<keyword evidence="3" id="KW-1185">Reference proteome</keyword>
<name>A0A0E0RJL6_ORYRU</name>
<reference evidence="3" key="1">
    <citation type="submission" date="2013-06" db="EMBL/GenBank/DDBJ databases">
        <authorList>
            <person name="Zhao Q."/>
        </authorList>
    </citation>
    <scope>NUCLEOTIDE SEQUENCE</scope>
    <source>
        <strain evidence="3">cv. W1943</strain>
    </source>
</reference>
<feature type="region of interest" description="Disordered" evidence="1">
    <location>
        <begin position="114"/>
        <end position="133"/>
    </location>
</feature>